<dbReference type="Proteomes" id="UP001156690">
    <property type="component" value="Unassembled WGS sequence"/>
</dbReference>
<keyword evidence="5" id="KW-0378">Hydrolase</keyword>
<gene>
    <name evidence="12" type="ORF">GCM10007932_58470</name>
</gene>
<evidence type="ECO:0000256" key="7">
    <source>
        <dbReference type="ARBA" id="ARBA00023049"/>
    </source>
</evidence>
<dbReference type="InterPro" id="IPR050626">
    <property type="entry name" value="Peptidase_M16"/>
</dbReference>
<protein>
    <submittedName>
        <fullName evidence="12">Peptidase M16</fullName>
    </submittedName>
</protein>
<feature type="signal peptide" evidence="9">
    <location>
        <begin position="1"/>
        <end position="26"/>
    </location>
</feature>
<dbReference type="InterPro" id="IPR011249">
    <property type="entry name" value="Metalloenz_LuxS/M16"/>
</dbReference>
<dbReference type="Gene3D" id="3.30.830.10">
    <property type="entry name" value="Metalloenzyme, LuxS/M16 peptidase-like"/>
    <property type="match status" value="4"/>
</dbReference>
<dbReference type="Pfam" id="PF05193">
    <property type="entry name" value="Peptidase_M16_C"/>
    <property type="match status" value="2"/>
</dbReference>
<dbReference type="PANTHER" id="PTHR43690:SF17">
    <property type="entry name" value="PROTEIN YHJJ"/>
    <property type="match status" value="1"/>
</dbReference>
<evidence type="ECO:0000256" key="6">
    <source>
        <dbReference type="ARBA" id="ARBA00022833"/>
    </source>
</evidence>
<keyword evidence="6" id="KW-0862">Zinc</keyword>
<dbReference type="InterPro" id="IPR011765">
    <property type="entry name" value="Pept_M16_N"/>
</dbReference>
<dbReference type="AlphaFoldDB" id="A0AAV5P2T4"/>
<dbReference type="GO" id="GO:0004222">
    <property type="term" value="F:metalloendopeptidase activity"/>
    <property type="evidence" value="ECO:0007669"/>
    <property type="project" value="InterPro"/>
</dbReference>
<evidence type="ECO:0000256" key="2">
    <source>
        <dbReference type="ARBA" id="ARBA00007261"/>
    </source>
</evidence>
<evidence type="ECO:0000256" key="4">
    <source>
        <dbReference type="ARBA" id="ARBA00022723"/>
    </source>
</evidence>
<feature type="domain" description="Peptidase M16 N-terminal" evidence="10">
    <location>
        <begin position="58"/>
        <end position="189"/>
    </location>
</feature>
<keyword evidence="13" id="KW-1185">Reference proteome</keyword>
<evidence type="ECO:0000259" key="10">
    <source>
        <dbReference type="Pfam" id="PF00675"/>
    </source>
</evidence>
<dbReference type="PROSITE" id="PS00143">
    <property type="entry name" value="INSULINASE"/>
    <property type="match status" value="1"/>
</dbReference>
<evidence type="ECO:0000313" key="13">
    <source>
        <dbReference type="Proteomes" id="UP001156690"/>
    </source>
</evidence>
<proteinExistence type="inferred from homology"/>
<feature type="domain" description="Peptidase M16 C-terminal" evidence="11">
    <location>
        <begin position="217"/>
        <end position="306"/>
    </location>
</feature>
<feature type="domain" description="Peptidase M16 C-terminal" evidence="11">
    <location>
        <begin position="700"/>
        <end position="875"/>
    </location>
</feature>
<organism evidence="12 13">
    <name type="scientific">Vibrio penaeicida</name>
    <dbReference type="NCBI Taxonomy" id="104609"/>
    <lineage>
        <taxon>Bacteria</taxon>
        <taxon>Pseudomonadati</taxon>
        <taxon>Pseudomonadota</taxon>
        <taxon>Gammaproteobacteria</taxon>
        <taxon>Vibrionales</taxon>
        <taxon>Vibrionaceae</taxon>
        <taxon>Vibrio</taxon>
    </lineage>
</organism>
<evidence type="ECO:0000259" key="11">
    <source>
        <dbReference type="Pfam" id="PF05193"/>
    </source>
</evidence>
<evidence type="ECO:0000256" key="1">
    <source>
        <dbReference type="ARBA" id="ARBA00001947"/>
    </source>
</evidence>
<keyword evidence="3" id="KW-0645">Protease</keyword>
<reference evidence="13" key="1">
    <citation type="journal article" date="2019" name="Int. J. Syst. Evol. Microbiol.">
        <title>The Global Catalogue of Microorganisms (GCM) 10K type strain sequencing project: providing services to taxonomists for standard genome sequencing and annotation.</title>
        <authorList>
            <consortium name="The Broad Institute Genomics Platform"/>
            <consortium name="The Broad Institute Genome Sequencing Center for Infectious Disease"/>
            <person name="Wu L."/>
            <person name="Ma J."/>
        </authorList>
    </citation>
    <scope>NUCLEOTIDE SEQUENCE [LARGE SCALE GENOMIC DNA]</scope>
    <source>
        <strain evidence="13">NBRC 15640</strain>
    </source>
</reference>
<evidence type="ECO:0000256" key="3">
    <source>
        <dbReference type="ARBA" id="ARBA00022670"/>
    </source>
</evidence>
<keyword evidence="7" id="KW-0482">Metalloprotease</keyword>
<dbReference type="InterPro" id="IPR001431">
    <property type="entry name" value="Pept_M16_Zn_BS"/>
</dbReference>
<dbReference type="PANTHER" id="PTHR43690">
    <property type="entry name" value="NARDILYSIN"/>
    <property type="match status" value="1"/>
</dbReference>
<feature type="chain" id="PRO_5043506918" evidence="9">
    <location>
        <begin position="27"/>
        <end position="944"/>
    </location>
</feature>
<dbReference type="EMBL" id="BSNX01000075">
    <property type="protein sequence ID" value="GLQ76484.1"/>
    <property type="molecule type" value="Genomic_DNA"/>
</dbReference>
<evidence type="ECO:0000256" key="8">
    <source>
        <dbReference type="RuleBase" id="RU004447"/>
    </source>
</evidence>
<comment type="caution">
    <text evidence="12">The sequence shown here is derived from an EMBL/GenBank/DDBJ whole genome shotgun (WGS) entry which is preliminary data.</text>
</comment>
<dbReference type="SUPFAM" id="SSF63411">
    <property type="entry name" value="LuxS/MPP-like metallohydrolase"/>
    <property type="match status" value="4"/>
</dbReference>
<keyword evidence="9" id="KW-0732">Signal</keyword>
<evidence type="ECO:0000256" key="5">
    <source>
        <dbReference type="ARBA" id="ARBA00022801"/>
    </source>
</evidence>
<sequence length="944" mass="106182">MTFMFTQTSKPFALLLLATCSFFAHSSQQNDALWYTPTDIPTDETVQLSQLDNGMRVIMIDNDLPKQSMSIQMYIDAGSQQDPQPYSGLAHFLEHMAFNGSTHVEEGAMIPMLEKHGLAFGADTNASTDLGYTTYELDLPKATPEAIETALFLLRETASELTLSPSAIERERGVIQAERRVRGTREQQRYIDRIQYLLGDSNVYERLPIGTESSINKINRDALKSFYERYYRPEHTTLVVSGAIHQHQMMKKVQEHFASWQPKSSGQAIVDPTITYSLPKKTEAYANIDPKNRYIVIGLNFISPRDNAPYGKKQHLAYLNEIIALRAFNHRLKKTVERNDADGKLRYPGASLEGQSGVVRIRNLSVITDEGGWKHGLQTLNHTLKQATTFGFSEREIQRQIESYEGSLENQEEQRFSTHNTTLSNRVVNALDSGEPLVSERTVRQLFVEMKSQLTVESVNRAFQTHWSDSAARLYLDDRSAPSNINKQMLDAYQAMQKEKVEPYKEQESQAFAYTDFGPAGKVTELKPTQFGDIKRYQFENGVMLNVKPTDLEINTVYLTINFGQGLLGFNEHDAPLGSVFAPAIILSGVNKHTMDELQEMFGGSSLSASLKAQYNSFVSEVALDSLDVFDQLRFSTALLTDNGYRKEGWESAVRQWADFLASYESEPNSVLGRQSSAILHGGDNRWSVHSLEQVRRLSIKDAKSVLDKAIKKGPVEISLVGDISLEQAVHYVANTFGALDINAQAPAKPFTLSLPTFKTEPVTLFHTGDAENAIVSAYWKVSDGSDPLRNIRHSVLHSILQSKVTETIREKMGVAYSPSVYLEQSNWLKDFGYINIESRTALKDVEKVEAVYQQIWQALQKAPISQEELERAKAPILETLAQKPQYNGYWSNVASVAQSRPALVENEVLYIDALKSITVEDIQRLAQSISEDEYLSIRVVPKP</sequence>
<comment type="similarity">
    <text evidence="2 8">Belongs to the peptidase M16 family.</text>
</comment>
<evidence type="ECO:0000313" key="12">
    <source>
        <dbReference type="EMBL" id="GLQ76484.1"/>
    </source>
</evidence>
<comment type="cofactor">
    <cofactor evidence="1">
        <name>Zn(2+)</name>
        <dbReference type="ChEBI" id="CHEBI:29105"/>
    </cofactor>
</comment>
<name>A0AAV5P2T4_9VIBR</name>
<dbReference type="GO" id="GO:0006508">
    <property type="term" value="P:proteolysis"/>
    <property type="evidence" value="ECO:0007669"/>
    <property type="project" value="UniProtKB-KW"/>
</dbReference>
<dbReference type="InterPro" id="IPR007863">
    <property type="entry name" value="Peptidase_M16_C"/>
</dbReference>
<evidence type="ECO:0000256" key="9">
    <source>
        <dbReference type="SAM" id="SignalP"/>
    </source>
</evidence>
<accession>A0AAV5P2T4</accession>
<dbReference type="GO" id="GO:0046872">
    <property type="term" value="F:metal ion binding"/>
    <property type="evidence" value="ECO:0007669"/>
    <property type="project" value="UniProtKB-KW"/>
</dbReference>
<keyword evidence="4" id="KW-0479">Metal-binding</keyword>
<dbReference type="Pfam" id="PF00675">
    <property type="entry name" value="Peptidase_M16"/>
    <property type="match status" value="1"/>
</dbReference>